<dbReference type="PANTHER" id="PTHR45663:SF11">
    <property type="entry name" value="GEO12009P1"/>
    <property type="match status" value="1"/>
</dbReference>
<dbReference type="InterPro" id="IPR005746">
    <property type="entry name" value="Thioredoxin"/>
</dbReference>
<evidence type="ECO:0000256" key="1">
    <source>
        <dbReference type="ARBA" id="ARBA00008987"/>
    </source>
</evidence>
<evidence type="ECO:0000256" key="3">
    <source>
        <dbReference type="ARBA" id="ARBA00022982"/>
    </source>
</evidence>
<accession>A0A9X1NCC8</accession>
<dbReference type="FunFam" id="3.40.30.10:FF:000001">
    <property type="entry name" value="Thioredoxin"/>
    <property type="match status" value="1"/>
</dbReference>
<feature type="disulfide bond" description="Redox-active" evidence="9">
    <location>
        <begin position="32"/>
        <end position="35"/>
    </location>
</feature>
<dbReference type="NCBIfam" id="TIGR01068">
    <property type="entry name" value="thioredoxin"/>
    <property type="match status" value="1"/>
</dbReference>
<reference evidence="11" key="1">
    <citation type="submission" date="2021-11" db="EMBL/GenBank/DDBJ databases">
        <title>Streptomyces corallinus and Kineosporia corallina sp. nov., two new coral-derived marine actinobacteria.</title>
        <authorList>
            <person name="Buangrab K."/>
            <person name="Sutthacheep M."/>
            <person name="Yeemin T."/>
            <person name="Harunari E."/>
            <person name="Igarashi Y."/>
            <person name="Sripreechasak P."/>
            <person name="Kanchanasin P."/>
            <person name="Tanasupawat S."/>
            <person name="Phongsopitanun W."/>
        </authorList>
    </citation>
    <scope>NUCLEOTIDE SEQUENCE</scope>
    <source>
        <strain evidence="11">JCM 31032</strain>
    </source>
</reference>
<name>A0A9X1NCC8_9ACTN</name>
<dbReference type="SUPFAM" id="SSF52833">
    <property type="entry name" value="Thioredoxin-like"/>
    <property type="match status" value="1"/>
</dbReference>
<dbReference type="PANTHER" id="PTHR45663">
    <property type="entry name" value="GEO12009P1"/>
    <property type="match status" value="1"/>
</dbReference>
<sequence length="107" mass="11764">MPALKSVTDATFVDEVLLAAGPVLVDFWAPWCRPCRAVSPVVEQFAARNRGKITVVKLNADENRETTGTYGVKTIPTLMLFRSCREVSSIVGAPSRKALEAKLREML</sequence>
<evidence type="ECO:0000256" key="9">
    <source>
        <dbReference type="PIRSR" id="PIRSR000077-4"/>
    </source>
</evidence>
<evidence type="ECO:0000313" key="12">
    <source>
        <dbReference type="Proteomes" id="UP001138997"/>
    </source>
</evidence>
<dbReference type="Gene3D" id="3.40.30.10">
    <property type="entry name" value="Glutaredoxin"/>
    <property type="match status" value="1"/>
</dbReference>
<feature type="site" description="Deprotonates C-terminal active site Cys" evidence="8">
    <location>
        <position position="26"/>
    </location>
</feature>
<evidence type="ECO:0000313" key="11">
    <source>
        <dbReference type="EMBL" id="MCD5311100.1"/>
    </source>
</evidence>
<keyword evidence="5 9" id="KW-0676">Redox-active center</keyword>
<dbReference type="InterPro" id="IPR013766">
    <property type="entry name" value="Thioredoxin_domain"/>
</dbReference>
<organism evidence="11 12">
    <name type="scientific">Kineosporia babensis</name>
    <dbReference type="NCBI Taxonomy" id="499548"/>
    <lineage>
        <taxon>Bacteria</taxon>
        <taxon>Bacillati</taxon>
        <taxon>Actinomycetota</taxon>
        <taxon>Actinomycetes</taxon>
        <taxon>Kineosporiales</taxon>
        <taxon>Kineosporiaceae</taxon>
        <taxon>Kineosporia</taxon>
    </lineage>
</organism>
<dbReference type="PROSITE" id="PS51352">
    <property type="entry name" value="THIOREDOXIN_2"/>
    <property type="match status" value="1"/>
</dbReference>
<dbReference type="PIRSF" id="PIRSF000077">
    <property type="entry name" value="Thioredoxin"/>
    <property type="match status" value="1"/>
</dbReference>
<feature type="site" description="Contributes to redox potential value" evidence="8">
    <location>
        <position position="33"/>
    </location>
</feature>
<keyword evidence="3" id="KW-0249">Electron transport</keyword>
<evidence type="ECO:0000256" key="7">
    <source>
        <dbReference type="PIRNR" id="PIRNR000077"/>
    </source>
</evidence>
<keyword evidence="4 9" id="KW-1015">Disulfide bond</keyword>
<dbReference type="GO" id="GO:0015035">
    <property type="term" value="F:protein-disulfide reductase activity"/>
    <property type="evidence" value="ECO:0007669"/>
    <property type="project" value="UniProtKB-UniRule"/>
</dbReference>
<keyword evidence="12" id="KW-1185">Reference proteome</keyword>
<dbReference type="Proteomes" id="UP001138997">
    <property type="component" value="Unassembled WGS sequence"/>
</dbReference>
<evidence type="ECO:0000256" key="2">
    <source>
        <dbReference type="ARBA" id="ARBA00022448"/>
    </source>
</evidence>
<dbReference type="GO" id="GO:0005829">
    <property type="term" value="C:cytosol"/>
    <property type="evidence" value="ECO:0007669"/>
    <property type="project" value="TreeGrafter"/>
</dbReference>
<evidence type="ECO:0000259" key="10">
    <source>
        <dbReference type="PROSITE" id="PS51352"/>
    </source>
</evidence>
<dbReference type="Pfam" id="PF00085">
    <property type="entry name" value="Thioredoxin"/>
    <property type="match status" value="1"/>
</dbReference>
<feature type="site" description="Contributes to redox potential value" evidence="8">
    <location>
        <position position="34"/>
    </location>
</feature>
<feature type="domain" description="Thioredoxin" evidence="10">
    <location>
        <begin position="1"/>
        <end position="107"/>
    </location>
</feature>
<dbReference type="InterPro" id="IPR036249">
    <property type="entry name" value="Thioredoxin-like_sf"/>
</dbReference>
<evidence type="ECO:0000256" key="4">
    <source>
        <dbReference type="ARBA" id="ARBA00023157"/>
    </source>
</evidence>
<dbReference type="GO" id="GO:0045454">
    <property type="term" value="P:cell redox homeostasis"/>
    <property type="evidence" value="ECO:0007669"/>
    <property type="project" value="TreeGrafter"/>
</dbReference>
<evidence type="ECO:0000256" key="5">
    <source>
        <dbReference type="ARBA" id="ARBA00023284"/>
    </source>
</evidence>
<protein>
    <recommendedName>
        <fullName evidence="6 7">Thioredoxin</fullName>
    </recommendedName>
</protein>
<comment type="caution">
    <text evidence="11">The sequence shown here is derived from an EMBL/GenBank/DDBJ whole genome shotgun (WGS) entry which is preliminary data.</text>
</comment>
<proteinExistence type="inferred from homology"/>
<comment type="similarity">
    <text evidence="1 7">Belongs to the thioredoxin family.</text>
</comment>
<dbReference type="RefSeq" id="WP_231440278.1">
    <property type="nucleotide sequence ID" value="NZ_JAJOMB010000004.1"/>
</dbReference>
<dbReference type="AlphaFoldDB" id="A0A9X1NCC8"/>
<gene>
    <name evidence="11" type="primary">trxA</name>
    <name evidence="11" type="ORF">LR394_09345</name>
</gene>
<feature type="active site" description="Nucleophile" evidence="8">
    <location>
        <position position="35"/>
    </location>
</feature>
<dbReference type="EMBL" id="JAJOMB010000004">
    <property type="protein sequence ID" value="MCD5311100.1"/>
    <property type="molecule type" value="Genomic_DNA"/>
</dbReference>
<dbReference type="PRINTS" id="PR00421">
    <property type="entry name" value="THIOREDOXIN"/>
</dbReference>
<keyword evidence="2" id="KW-0813">Transport</keyword>
<evidence type="ECO:0000256" key="8">
    <source>
        <dbReference type="PIRSR" id="PIRSR000077-1"/>
    </source>
</evidence>
<dbReference type="CDD" id="cd02947">
    <property type="entry name" value="TRX_family"/>
    <property type="match status" value="1"/>
</dbReference>
<evidence type="ECO:0000256" key="6">
    <source>
        <dbReference type="NCBIfam" id="TIGR01068"/>
    </source>
</evidence>
<feature type="active site" description="Nucleophile" evidence="8">
    <location>
        <position position="32"/>
    </location>
</feature>